<name>A0AAN7Z2W5_9PEZI</name>
<reference evidence="1 2" key="1">
    <citation type="submission" date="2023-10" db="EMBL/GenBank/DDBJ databases">
        <title>Draft genome sequence of Xylaria bambusicola isolate GMP-LS, the root and basal stem rot pathogen of sugarcane in Indonesia.</title>
        <authorList>
            <person name="Selvaraj P."/>
            <person name="Muralishankar V."/>
            <person name="Muruganantham S."/>
            <person name="Sp S."/>
            <person name="Haryani S."/>
            <person name="Lau K.J.X."/>
            <person name="Naqvi N.I."/>
        </authorList>
    </citation>
    <scope>NUCLEOTIDE SEQUENCE [LARGE SCALE GENOMIC DNA]</scope>
    <source>
        <strain evidence="1">GMP-LS</strain>
    </source>
</reference>
<comment type="caution">
    <text evidence="1">The sequence shown here is derived from an EMBL/GenBank/DDBJ whole genome shotgun (WGS) entry which is preliminary data.</text>
</comment>
<accession>A0AAN7Z2W5</accession>
<organism evidence="1 2">
    <name type="scientific">Xylaria bambusicola</name>
    <dbReference type="NCBI Taxonomy" id="326684"/>
    <lineage>
        <taxon>Eukaryota</taxon>
        <taxon>Fungi</taxon>
        <taxon>Dikarya</taxon>
        <taxon>Ascomycota</taxon>
        <taxon>Pezizomycotina</taxon>
        <taxon>Sordariomycetes</taxon>
        <taxon>Xylariomycetidae</taxon>
        <taxon>Xylariales</taxon>
        <taxon>Xylariaceae</taxon>
        <taxon>Xylaria</taxon>
    </lineage>
</organism>
<sequence>MGTGVRSASGFIAKKLNSEWHRYALFKWKSIASHDLLFNVCRGMPISLIGILLKNGTVVLAGVSTAV</sequence>
<gene>
    <name evidence="1" type="ORF">RRF57_002902</name>
</gene>
<protein>
    <submittedName>
        <fullName evidence="1">Uncharacterized protein</fullName>
    </submittedName>
</protein>
<keyword evidence="2" id="KW-1185">Reference proteome</keyword>
<evidence type="ECO:0000313" key="1">
    <source>
        <dbReference type="EMBL" id="KAK5627187.1"/>
    </source>
</evidence>
<dbReference type="Proteomes" id="UP001305414">
    <property type="component" value="Unassembled WGS sequence"/>
</dbReference>
<evidence type="ECO:0000313" key="2">
    <source>
        <dbReference type="Proteomes" id="UP001305414"/>
    </source>
</evidence>
<proteinExistence type="predicted"/>
<dbReference type="AlphaFoldDB" id="A0AAN7Z2W5"/>
<dbReference type="EMBL" id="JAWHQM010000005">
    <property type="protein sequence ID" value="KAK5627187.1"/>
    <property type="molecule type" value="Genomic_DNA"/>
</dbReference>